<dbReference type="GO" id="GO:0006915">
    <property type="term" value="P:apoptotic process"/>
    <property type="evidence" value="ECO:0007669"/>
    <property type="project" value="UniProtKB-KW"/>
</dbReference>
<keyword evidence="11" id="KW-0508">mRNA splicing</keyword>
<keyword evidence="3" id="KW-0678">Repressor</keyword>
<dbReference type="InterPro" id="IPR034211">
    <property type="entry name" value="PUF60_RRM2"/>
</dbReference>
<dbReference type="GO" id="GO:0003677">
    <property type="term" value="F:DNA binding"/>
    <property type="evidence" value="ECO:0007669"/>
    <property type="project" value="UniProtKB-KW"/>
</dbReference>
<dbReference type="InterPro" id="IPR035979">
    <property type="entry name" value="RBD_domain_sf"/>
</dbReference>
<evidence type="ECO:0000313" key="22">
    <source>
        <dbReference type="ZFIN" id="ZDB-GENE-030131-2891"/>
    </source>
</evidence>
<dbReference type="InterPro" id="IPR003954">
    <property type="entry name" value="RRM_euk-type"/>
</dbReference>
<dbReference type="RefSeq" id="XP_068080582.1">
    <property type="nucleotide sequence ID" value="XM_068224481.1"/>
</dbReference>
<dbReference type="CDD" id="cd12371">
    <property type="entry name" value="RRM2_PUF60"/>
    <property type="match status" value="1"/>
</dbReference>
<dbReference type="PROSITE" id="PS50102">
    <property type="entry name" value="RRM"/>
    <property type="match status" value="3"/>
</dbReference>
<dbReference type="CTD" id="562370"/>
<dbReference type="GO" id="GO:1990904">
    <property type="term" value="C:ribonucleoprotein complex"/>
    <property type="evidence" value="ECO:0007669"/>
    <property type="project" value="UniProtKB-KW"/>
</dbReference>
<dbReference type="ZFIN" id="ZDB-GENE-030131-2891">
    <property type="gene designation" value="puf60a"/>
</dbReference>
<dbReference type="RefSeq" id="XP_073775145.1">
    <property type="nucleotide sequence ID" value="XM_073919044.1"/>
</dbReference>
<dbReference type="GeneID" id="562370"/>
<feature type="domain" description="RRM" evidence="16">
    <location>
        <begin position="422"/>
        <end position="509"/>
    </location>
</feature>
<dbReference type="RefSeq" id="XP_068080580.1">
    <property type="nucleotide sequence ID" value="XM_068224479.1"/>
</dbReference>
<feature type="coiled-coil region" evidence="15">
    <location>
        <begin position="365"/>
        <end position="392"/>
    </location>
</feature>
<dbReference type="NCBIfam" id="TIGR01645">
    <property type="entry name" value="half-pint"/>
    <property type="match status" value="1"/>
</dbReference>
<keyword evidence="6" id="KW-0677">Repeat</keyword>
<dbReference type="GO" id="GO:0008380">
    <property type="term" value="P:RNA splicing"/>
    <property type="evidence" value="ECO:0007669"/>
    <property type="project" value="UniProtKB-KW"/>
</dbReference>
<evidence type="ECO:0000313" key="20">
    <source>
        <dbReference type="RefSeq" id="XP_068080584.1"/>
    </source>
</evidence>
<dbReference type="Gene3D" id="3.30.70.330">
    <property type="match status" value="3"/>
</dbReference>
<organism evidence="17 19">
    <name type="scientific">Danio rerio</name>
    <name type="common">Zebrafish</name>
    <name type="synonym">Brachydanio rerio</name>
    <dbReference type="NCBI Taxonomy" id="7955"/>
    <lineage>
        <taxon>Eukaryota</taxon>
        <taxon>Metazoa</taxon>
        <taxon>Chordata</taxon>
        <taxon>Craniata</taxon>
        <taxon>Vertebrata</taxon>
        <taxon>Euteleostomi</taxon>
        <taxon>Actinopterygii</taxon>
        <taxon>Neopterygii</taxon>
        <taxon>Teleostei</taxon>
        <taxon>Ostariophysi</taxon>
        <taxon>Cypriniformes</taxon>
        <taxon>Danionidae</taxon>
        <taxon>Danioninae</taxon>
        <taxon>Danio</taxon>
    </lineage>
</organism>
<keyword evidence="4" id="KW-0507">mRNA processing</keyword>
<dbReference type="SMART" id="SM00361">
    <property type="entry name" value="RRM_1"/>
    <property type="match status" value="3"/>
</dbReference>
<evidence type="ECO:0000256" key="2">
    <source>
        <dbReference type="ARBA" id="ARBA00005987"/>
    </source>
</evidence>
<keyword evidence="9" id="KW-0238">DNA-binding</keyword>
<keyword evidence="5" id="KW-0053">Apoptosis</keyword>
<dbReference type="AlphaFoldDB" id="A0AB32U420"/>
<evidence type="ECO:0000256" key="7">
    <source>
        <dbReference type="ARBA" id="ARBA00022884"/>
    </source>
</evidence>
<evidence type="ECO:0000259" key="16">
    <source>
        <dbReference type="PROSITE" id="PS50102"/>
    </source>
</evidence>
<evidence type="ECO:0000256" key="1">
    <source>
        <dbReference type="ARBA" id="ARBA00004123"/>
    </source>
</evidence>
<keyword evidence="10" id="KW-0804">Transcription</keyword>
<evidence type="ECO:0000256" key="9">
    <source>
        <dbReference type="ARBA" id="ARBA00023125"/>
    </source>
</evidence>
<keyword evidence="23" id="KW-1267">Proteomics identification</keyword>
<dbReference type="PANTHER" id="PTHR47330">
    <property type="entry name" value="POLY(U)-BINDING-SPLICING FACTOR PUF60-B-RELATED"/>
    <property type="match status" value="1"/>
</dbReference>
<dbReference type="InterPro" id="IPR034212">
    <property type="entry name" value="PUF60_RRM3"/>
</dbReference>
<dbReference type="InterPro" id="IPR006532">
    <property type="entry name" value="PUF60-like"/>
</dbReference>
<dbReference type="SUPFAM" id="SSF54928">
    <property type="entry name" value="RNA-binding domain, RBD"/>
    <property type="match status" value="2"/>
</dbReference>
<keyword evidence="13" id="KW-0687">Ribonucleoprotein</keyword>
<evidence type="ECO:0000256" key="3">
    <source>
        <dbReference type="ARBA" id="ARBA00022491"/>
    </source>
</evidence>
<keyword evidence="7 14" id="KW-0694">RNA-binding</keyword>
<reference evidence="18 19" key="2">
    <citation type="submission" date="2025-04" db="UniProtKB">
        <authorList>
            <consortium name="RefSeq"/>
        </authorList>
    </citation>
    <scope>IDENTIFICATION</scope>
    <source>
        <strain evidence="18 19">Tuebingen</strain>
    </source>
</reference>
<dbReference type="SMART" id="SM00360">
    <property type="entry name" value="RRM"/>
    <property type="match status" value="3"/>
</dbReference>
<feature type="domain" description="RRM" evidence="16">
    <location>
        <begin position="190"/>
        <end position="268"/>
    </location>
</feature>
<proteinExistence type="evidence at protein level"/>
<evidence type="ECO:0000256" key="13">
    <source>
        <dbReference type="ARBA" id="ARBA00023274"/>
    </source>
</evidence>
<keyword evidence="17" id="KW-1185">Reference proteome</keyword>
<evidence type="ECO:0000313" key="17">
    <source>
        <dbReference type="Proteomes" id="UP000000437"/>
    </source>
</evidence>
<evidence type="ECO:0000256" key="10">
    <source>
        <dbReference type="ARBA" id="ARBA00023163"/>
    </source>
</evidence>
<dbReference type="Pfam" id="PF00076">
    <property type="entry name" value="RRM_1"/>
    <property type="match status" value="2"/>
</dbReference>
<dbReference type="PANTHER" id="PTHR47330:SF1">
    <property type="entry name" value="POLY(U)-BINDING-SPLICING FACTOR PUF60"/>
    <property type="match status" value="1"/>
</dbReference>
<evidence type="ECO:0000256" key="6">
    <source>
        <dbReference type="ARBA" id="ARBA00022737"/>
    </source>
</evidence>
<dbReference type="GO" id="GO:0003723">
    <property type="term" value="F:RNA binding"/>
    <property type="evidence" value="ECO:0007669"/>
    <property type="project" value="UniProtKB-UniRule"/>
</dbReference>
<dbReference type="RefSeq" id="XP_073775115.1">
    <property type="nucleotide sequence ID" value="XM_073919014.1"/>
</dbReference>
<dbReference type="CDD" id="cd12648">
    <property type="entry name" value="RRM3_UHM_PUF60"/>
    <property type="match status" value="1"/>
</dbReference>
<comment type="similarity">
    <text evidence="2">Belongs to the RRM half pint family.</text>
</comment>
<dbReference type="InterPro" id="IPR012677">
    <property type="entry name" value="Nucleotide-bd_a/b_plait_sf"/>
</dbReference>
<dbReference type="GO" id="GO:0005634">
    <property type="term" value="C:nucleus"/>
    <property type="evidence" value="ECO:0007669"/>
    <property type="project" value="UniProtKB-SubCell"/>
</dbReference>
<dbReference type="RefSeq" id="XP_068080584.1">
    <property type="nucleotide sequence ID" value="XM_068224483.1"/>
</dbReference>
<evidence type="ECO:0000256" key="5">
    <source>
        <dbReference type="ARBA" id="ARBA00022703"/>
    </source>
</evidence>
<evidence type="ECO:0000256" key="8">
    <source>
        <dbReference type="ARBA" id="ARBA00023015"/>
    </source>
</evidence>
<dbReference type="AGR" id="ZFIN:ZDB-GENE-030131-2891"/>
<evidence type="ECO:0000256" key="4">
    <source>
        <dbReference type="ARBA" id="ARBA00022664"/>
    </source>
</evidence>
<evidence type="ECO:0000313" key="19">
    <source>
        <dbReference type="RefSeq" id="XP_068080582.1"/>
    </source>
</evidence>
<dbReference type="InterPro" id="IPR051974">
    <property type="entry name" value="PUF60_regulator"/>
</dbReference>
<evidence type="ECO:0000256" key="14">
    <source>
        <dbReference type="PROSITE-ProRule" id="PRU00176"/>
    </source>
</evidence>
<name>A0AB32U420_DANRE</name>
<evidence type="ECO:0000313" key="21">
    <source>
        <dbReference type="RefSeq" id="XP_068080585.1"/>
    </source>
</evidence>
<dbReference type="GO" id="GO:0006397">
    <property type="term" value="P:mRNA processing"/>
    <property type="evidence" value="ECO:0007669"/>
    <property type="project" value="UniProtKB-KW"/>
</dbReference>
<dbReference type="GO" id="GO:0000381">
    <property type="term" value="P:regulation of alternative mRNA splicing, via spliceosome"/>
    <property type="evidence" value="ECO:0007669"/>
    <property type="project" value="InterPro"/>
</dbReference>
<dbReference type="RefSeq" id="XP_068080585.1">
    <property type="nucleotide sequence ID" value="XM_068224484.1"/>
</dbReference>
<dbReference type="FunFam" id="3.30.70.330:FF:000152">
    <property type="entry name" value="poly(U)-binding-splicing factor PUF60 isoform X1"/>
    <property type="match status" value="1"/>
</dbReference>
<dbReference type="InterPro" id="IPR000504">
    <property type="entry name" value="RRM_dom"/>
</dbReference>
<dbReference type="CDD" id="cd12370">
    <property type="entry name" value="RRM1_PUF60"/>
    <property type="match status" value="1"/>
</dbReference>
<dbReference type="RefSeq" id="XP_073775136.1">
    <property type="nucleotide sequence ID" value="XM_073919035.1"/>
</dbReference>
<accession>A0AB32U420</accession>
<protein>
    <submittedName>
        <fullName evidence="18 19">Poly(U)-binding-splicing factor PUF60a isoform X6</fullName>
    </submittedName>
</protein>
<comment type="subcellular location">
    <subcellularLocation>
        <location evidence="1">Nucleus</location>
    </subcellularLocation>
</comment>
<evidence type="ECO:0000256" key="12">
    <source>
        <dbReference type="ARBA" id="ARBA00023242"/>
    </source>
</evidence>
<gene>
    <name evidence="18 19 20 21 22" type="primary">puf60a</name>
    <name evidence="18 19 20 21" type="synonym">fc21a05</name>
    <name evidence="18 19 20 21" type="synonym">wu:fc21a05</name>
    <name evidence="18 19 20 21" type="synonym">wu:fi43a08</name>
</gene>
<dbReference type="FunFam" id="3.30.70.330:FF:000133">
    <property type="entry name" value="poly(U)-binding-splicing factor PUF60 isoform X1"/>
    <property type="match status" value="1"/>
</dbReference>
<reference evidence="17" key="1">
    <citation type="journal article" date="2013" name="Nature">
        <title>The zebrafish reference genome sequence and its relationship to the human genome.</title>
        <authorList>
            <consortium name="Genome Reference Consortium Zebrafish"/>
            <person name="Howe K."/>
            <person name="Clark M.D."/>
            <person name="Torroja C.F."/>
            <person name="Torrance J."/>
            <person name="Berthelot C."/>
            <person name="Muffato M."/>
            <person name="Collins J.E."/>
            <person name="Humphray S."/>
            <person name="McLaren K."/>
            <person name="Matthews L."/>
            <person name="McLaren S."/>
            <person name="Sealy I."/>
            <person name="Caccamo M."/>
            <person name="Churcher C."/>
            <person name="Scott C."/>
            <person name="Barrett J.C."/>
            <person name="Koch R."/>
            <person name="Rauch G.J."/>
            <person name="White S."/>
            <person name="Chow W."/>
            <person name="Kilian B."/>
            <person name="Quintais L.T."/>
            <person name="Guerra-Assuncao J.A."/>
            <person name="Zhou Y."/>
            <person name="Gu Y."/>
            <person name="Yen J."/>
            <person name="Vogel J.H."/>
            <person name="Eyre T."/>
            <person name="Redmond S."/>
            <person name="Banerjee R."/>
            <person name="Chi J."/>
            <person name="Fu B."/>
            <person name="Langley E."/>
            <person name="Maguire S.F."/>
            <person name="Laird G.K."/>
            <person name="Lloyd D."/>
            <person name="Kenyon E."/>
            <person name="Donaldson S."/>
            <person name="Sehra H."/>
            <person name="Almeida-King J."/>
            <person name="Loveland J."/>
            <person name="Trevanion S."/>
            <person name="Jones M."/>
            <person name="Quail M."/>
            <person name="Willey D."/>
            <person name="Hunt A."/>
            <person name="Burton J."/>
            <person name="Sims S."/>
            <person name="McLay K."/>
            <person name="Plumb B."/>
            <person name="Davis J."/>
            <person name="Clee C."/>
            <person name="Oliver K."/>
            <person name="Clark R."/>
            <person name="Riddle C."/>
            <person name="Elliot D."/>
            <person name="Eliott D."/>
            <person name="Threadgold G."/>
            <person name="Harden G."/>
            <person name="Ware D."/>
            <person name="Begum S."/>
            <person name="Mortimore B."/>
            <person name="Mortimer B."/>
            <person name="Kerry G."/>
            <person name="Heath P."/>
            <person name="Phillimore B."/>
            <person name="Tracey A."/>
            <person name="Corby N."/>
            <person name="Dunn M."/>
            <person name="Johnson C."/>
            <person name="Wood J."/>
            <person name="Clark S."/>
            <person name="Pelan S."/>
            <person name="Griffiths G."/>
            <person name="Smith M."/>
            <person name="Glithero R."/>
            <person name="Howden P."/>
            <person name="Barker N."/>
            <person name="Lloyd C."/>
            <person name="Stevens C."/>
            <person name="Harley J."/>
            <person name="Holt K."/>
            <person name="Panagiotidis G."/>
            <person name="Lovell J."/>
            <person name="Beasley H."/>
            <person name="Henderson C."/>
            <person name="Gordon D."/>
            <person name="Auger K."/>
            <person name="Wright D."/>
            <person name="Collins J."/>
            <person name="Raisen C."/>
            <person name="Dyer L."/>
            <person name="Leung K."/>
            <person name="Robertson L."/>
            <person name="Ambridge K."/>
            <person name="Leongamornlert D."/>
            <person name="McGuire S."/>
            <person name="Gilderthorp R."/>
            <person name="Griffiths C."/>
            <person name="Manthravadi D."/>
            <person name="Nichol S."/>
            <person name="Barker G."/>
            <person name="Whitehead S."/>
            <person name="Kay M."/>
            <person name="Brown J."/>
            <person name="Murnane C."/>
            <person name="Gray E."/>
            <person name="Humphries M."/>
            <person name="Sycamore N."/>
            <person name="Barker D."/>
            <person name="Saunders D."/>
            <person name="Wallis J."/>
            <person name="Babbage A."/>
            <person name="Hammond S."/>
            <person name="Mashreghi-Mohammadi M."/>
            <person name="Barr L."/>
            <person name="Martin S."/>
            <person name="Wray P."/>
            <person name="Ellington A."/>
            <person name="Matthews N."/>
            <person name="Ellwood M."/>
            <person name="Woodmansey R."/>
            <person name="Clark G."/>
            <person name="Cooper J."/>
            <person name="Cooper J."/>
            <person name="Tromans A."/>
            <person name="Grafham D."/>
            <person name="Skuce C."/>
            <person name="Pandian R."/>
            <person name="Andrews R."/>
            <person name="Harrison E."/>
            <person name="Kimberley A."/>
            <person name="Garnett J."/>
            <person name="Fosker N."/>
            <person name="Hall R."/>
            <person name="Garner P."/>
            <person name="Kelly D."/>
            <person name="Bird C."/>
            <person name="Palmer S."/>
            <person name="Gehring I."/>
            <person name="Berger A."/>
            <person name="Dooley C.M."/>
            <person name="Ersan-Urun Z."/>
            <person name="Eser C."/>
            <person name="Geiger H."/>
            <person name="Geisler M."/>
            <person name="Karotki L."/>
            <person name="Kirn A."/>
            <person name="Konantz J."/>
            <person name="Konantz M."/>
            <person name="Oberlander M."/>
            <person name="Rudolph-Geiger S."/>
            <person name="Teucke M."/>
            <person name="Lanz C."/>
            <person name="Raddatz G."/>
            <person name="Osoegawa K."/>
            <person name="Zhu B."/>
            <person name="Rapp A."/>
            <person name="Widaa S."/>
            <person name="Langford C."/>
            <person name="Yang F."/>
            <person name="Schuster S.C."/>
            <person name="Carter N.P."/>
            <person name="Harrow J."/>
            <person name="Ning Z."/>
            <person name="Herrero J."/>
            <person name="Searle S.M."/>
            <person name="Enright A."/>
            <person name="Geisler R."/>
            <person name="Plasterk R.H."/>
            <person name="Lee C."/>
            <person name="Westerfield M."/>
            <person name="de Jong P.J."/>
            <person name="Zon L.I."/>
            <person name="Postlethwait J.H."/>
            <person name="Nusslein-Volhard C."/>
            <person name="Hubbard T.J."/>
            <person name="Roest Crollius H."/>
            <person name="Rogers J."/>
            <person name="Stemple D.L."/>
        </authorList>
    </citation>
    <scope>NUCLEOTIDE SEQUENCE [LARGE SCALE GENOMIC DNA]</scope>
    <source>
        <strain evidence="17">Tuebingen</strain>
    </source>
</reference>
<dbReference type="FunFam" id="3.30.70.330:FF:000136">
    <property type="entry name" value="poly(U)-binding-splicing factor PUF60 isoform X1"/>
    <property type="match status" value="1"/>
</dbReference>
<evidence type="ECO:0000256" key="11">
    <source>
        <dbReference type="ARBA" id="ARBA00023187"/>
    </source>
</evidence>
<dbReference type="Proteomes" id="UP000000437">
    <property type="component" value="Chromosome 2"/>
</dbReference>
<keyword evidence="12" id="KW-0539">Nucleus</keyword>
<sequence>MMENGQSTASKLGLPPLTPEQQEALQKAKKYAMEQSIKSVLVKQTIAHQQQQLTNLQMPNSLQMASLTMGFGDPLSPLQSVAAQRQRALAIMCRVYVGSIYYELGEDTIRQAFAPFGPIKSIDMSWDSVTLKHKGFAFVEYEVPEAAQLALEQMNSVMLGGRNIKVGRPSNIGQAQPIIDQLAEEARAFNRIYVASVHPDLSDDDIKSVFEAFGRIKSCSLARDPTTGKHKGYGFIEYDKAQSAQDAVSSMNLFDLGGQYLRVGKAVTPPMPLLTPATPGGLPPAAAVAAAAATAKITAQEAVAGASILGAMTAGTGLSMPQLPQAVMAAQAPGVITGVTPARPAMPVVPQVGLVNPVLSSPPTLSAAVAAAQEAKKEKEEEEALLDGLGQEMLSEQEHMSISGSSARHMVMQKLLRKQESTVMVLRNMVGPEDIDDDLEGEVTEECGKFGAVNRVIIYQEKQGEEEDAEVIVKIFVEFSAASEMNKAIQALNNRWFGGRKVIAEVYDQERFDNSDLSA</sequence>
<dbReference type="InterPro" id="IPR034209">
    <property type="entry name" value="PUF60_RRM1"/>
</dbReference>
<evidence type="ECO:0000313" key="18">
    <source>
        <dbReference type="RefSeq" id="XP_068080580.1"/>
    </source>
</evidence>
<feature type="domain" description="RRM" evidence="16">
    <location>
        <begin position="93"/>
        <end position="171"/>
    </location>
</feature>
<evidence type="ECO:0007829" key="23">
    <source>
        <dbReference type="PeptideAtlas" id="A0AB32U420"/>
    </source>
</evidence>
<evidence type="ECO:0000256" key="15">
    <source>
        <dbReference type="SAM" id="Coils"/>
    </source>
</evidence>
<keyword evidence="15" id="KW-0175">Coiled coil</keyword>
<keyword evidence="8" id="KW-0805">Transcription regulation</keyword>